<dbReference type="WBParaSite" id="ALUE_0000579901-mRNA-1">
    <property type="protein sequence ID" value="ALUE_0000579901-mRNA-1"/>
    <property type="gene ID" value="ALUE_0000579901"/>
</dbReference>
<sequence length="219" mass="23686">MTAAFASRVASSLIGMSALLTLVASALMAAFLYFKRNWCAASGLECLQQRSNAVMFCESTQVGVPGAHVRLSAMCAVRTNSAHSTGYQEANSGENQSSRSKNDHMTSSTDPSDANRCEECGKIEKPDGIFSERTAKQDASVAPKTSKSKGSLLMTASEHEPSDRNIYEKLSNEIVLDSNLLESIVDDTAKGVKQINKEVIDELNFAASYKLLSTRMRSL</sequence>
<evidence type="ECO:0000256" key="2">
    <source>
        <dbReference type="SAM" id="Phobius"/>
    </source>
</evidence>
<keyword evidence="2" id="KW-0812">Transmembrane</keyword>
<keyword evidence="2" id="KW-1133">Transmembrane helix</keyword>
<feature type="compositionally biased region" description="Polar residues" evidence="1">
    <location>
        <begin position="85"/>
        <end position="112"/>
    </location>
</feature>
<keyword evidence="2" id="KW-0472">Membrane</keyword>
<feature type="region of interest" description="Disordered" evidence="1">
    <location>
        <begin position="85"/>
        <end position="162"/>
    </location>
</feature>
<dbReference type="Proteomes" id="UP000036681">
    <property type="component" value="Unplaced"/>
</dbReference>
<name>A0A0M3HT71_ASCLU</name>
<evidence type="ECO:0000313" key="3">
    <source>
        <dbReference type="Proteomes" id="UP000036681"/>
    </source>
</evidence>
<organism evidence="3 4">
    <name type="scientific">Ascaris lumbricoides</name>
    <name type="common">Giant roundworm</name>
    <dbReference type="NCBI Taxonomy" id="6252"/>
    <lineage>
        <taxon>Eukaryota</taxon>
        <taxon>Metazoa</taxon>
        <taxon>Ecdysozoa</taxon>
        <taxon>Nematoda</taxon>
        <taxon>Chromadorea</taxon>
        <taxon>Rhabditida</taxon>
        <taxon>Spirurina</taxon>
        <taxon>Ascaridomorpha</taxon>
        <taxon>Ascaridoidea</taxon>
        <taxon>Ascarididae</taxon>
        <taxon>Ascaris</taxon>
    </lineage>
</organism>
<reference evidence="4" key="1">
    <citation type="submission" date="2017-02" db="UniProtKB">
        <authorList>
            <consortium name="WormBaseParasite"/>
        </authorList>
    </citation>
    <scope>IDENTIFICATION</scope>
</reference>
<evidence type="ECO:0000313" key="4">
    <source>
        <dbReference type="WBParaSite" id="ALUE_0000579901-mRNA-1"/>
    </source>
</evidence>
<dbReference type="AlphaFoldDB" id="A0A0M3HT71"/>
<feature type="transmembrane region" description="Helical" evidence="2">
    <location>
        <begin position="12"/>
        <end position="34"/>
    </location>
</feature>
<proteinExistence type="predicted"/>
<protein>
    <submittedName>
        <fullName evidence="4">Transmembrane protein</fullName>
    </submittedName>
</protein>
<feature type="compositionally biased region" description="Basic and acidic residues" evidence="1">
    <location>
        <begin position="113"/>
        <end position="127"/>
    </location>
</feature>
<evidence type="ECO:0000256" key="1">
    <source>
        <dbReference type="SAM" id="MobiDB-lite"/>
    </source>
</evidence>
<keyword evidence="3" id="KW-1185">Reference proteome</keyword>
<accession>A0A0M3HT71</accession>